<dbReference type="GO" id="GO:0005634">
    <property type="term" value="C:nucleus"/>
    <property type="evidence" value="ECO:0007669"/>
    <property type="project" value="UniProtKB-SubCell"/>
</dbReference>
<dbReference type="InterPro" id="IPR001632">
    <property type="entry name" value="WD40_G-protein_beta-like"/>
</dbReference>
<evidence type="ECO:0000256" key="8">
    <source>
        <dbReference type="ARBA" id="ARBA00023242"/>
    </source>
</evidence>
<feature type="compositionally biased region" description="Polar residues" evidence="10">
    <location>
        <begin position="534"/>
        <end position="543"/>
    </location>
</feature>
<feature type="compositionally biased region" description="Basic residues" evidence="10">
    <location>
        <begin position="662"/>
        <end position="671"/>
    </location>
</feature>
<proteinExistence type="inferred from homology"/>
<dbReference type="GO" id="GO:0033186">
    <property type="term" value="C:CAF-1 complex"/>
    <property type="evidence" value="ECO:0007669"/>
    <property type="project" value="TreeGrafter"/>
</dbReference>
<feature type="domain" description="CAF1B/HIR1 beta-propeller" evidence="11">
    <location>
        <begin position="1"/>
        <end position="192"/>
    </location>
</feature>
<dbReference type="Pfam" id="PF24105">
    <property type="entry name" value="Beta-prop_CAF1B_HIR1"/>
    <property type="match status" value="2"/>
</dbReference>
<keyword evidence="5" id="KW-0227">DNA damage</keyword>
<dbReference type="SMART" id="SM00320">
    <property type="entry name" value="WD40"/>
    <property type="match status" value="5"/>
</dbReference>
<feature type="compositionally biased region" description="Low complexity" evidence="10">
    <location>
        <begin position="509"/>
        <end position="522"/>
    </location>
</feature>
<dbReference type="GO" id="GO:0006281">
    <property type="term" value="P:DNA repair"/>
    <property type="evidence" value="ECO:0007669"/>
    <property type="project" value="UniProtKB-KW"/>
</dbReference>
<feature type="compositionally biased region" description="Basic and acidic residues" evidence="10">
    <location>
        <begin position="632"/>
        <end position="642"/>
    </location>
</feature>
<evidence type="ECO:0000256" key="10">
    <source>
        <dbReference type="SAM" id="MobiDB-lite"/>
    </source>
</evidence>
<evidence type="ECO:0000256" key="6">
    <source>
        <dbReference type="ARBA" id="ARBA00022853"/>
    </source>
</evidence>
<keyword evidence="7" id="KW-0234">DNA repair</keyword>
<keyword evidence="6" id="KW-0156">Chromatin regulator</keyword>
<dbReference type="InterPro" id="IPR019775">
    <property type="entry name" value="WD40_repeat_CS"/>
</dbReference>
<feature type="region of interest" description="Disordered" evidence="10">
    <location>
        <begin position="479"/>
        <end position="671"/>
    </location>
</feature>
<keyword evidence="3 9" id="KW-0853">WD repeat</keyword>
<dbReference type="InterPro" id="IPR045145">
    <property type="entry name" value="PTHR15271"/>
</dbReference>
<dbReference type="InterPro" id="IPR055410">
    <property type="entry name" value="Beta-prop_CAF1B_HIR1"/>
</dbReference>
<dbReference type="PRINTS" id="PR00319">
    <property type="entry name" value="GPROTEINB"/>
</dbReference>
<evidence type="ECO:0000256" key="9">
    <source>
        <dbReference type="PROSITE-ProRule" id="PRU00221"/>
    </source>
</evidence>
<dbReference type="InterPro" id="IPR001680">
    <property type="entry name" value="WD40_rpt"/>
</dbReference>
<comment type="caution">
    <text evidence="12">The sequence shown here is derived from an EMBL/GenBank/DDBJ whole genome shotgun (WGS) entry which is preliminary data.</text>
</comment>
<dbReference type="PANTHER" id="PTHR15271">
    <property type="entry name" value="CHROMATIN ASSEMBLY FACTOR 1 SUBUNIT B"/>
    <property type="match status" value="1"/>
</dbReference>
<evidence type="ECO:0000256" key="1">
    <source>
        <dbReference type="ARBA" id="ARBA00004123"/>
    </source>
</evidence>
<feature type="region of interest" description="Disordered" evidence="10">
    <location>
        <begin position="231"/>
        <end position="258"/>
    </location>
</feature>
<dbReference type="EMBL" id="LGRX02025103">
    <property type="protein sequence ID" value="KAK3252900.1"/>
    <property type="molecule type" value="Genomic_DNA"/>
</dbReference>
<feature type="compositionally biased region" description="Polar residues" evidence="10">
    <location>
        <begin position="552"/>
        <end position="561"/>
    </location>
</feature>
<organism evidence="12 13">
    <name type="scientific">Cymbomonas tetramitiformis</name>
    <dbReference type="NCBI Taxonomy" id="36881"/>
    <lineage>
        <taxon>Eukaryota</taxon>
        <taxon>Viridiplantae</taxon>
        <taxon>Chlorophyta</taxon>
        <taxon>Pyramimonadophyceae</taxon>
        <taxon>Pyramimonadales</taxon>
        <taxon>Pyramimonadaceae</taxon>
        <taxon>Cymbomonas</taxon>
    </lineage>
</organism>
<sequence>MKTKTLQILWHGKEPVYSLDFHASGVLATAGGDKEIKLWEVFLGENGVPAVKHLESLTAHNRVVNMVRFSPTGETLASAGDTGEILLWKPTGEILESCSAEEIRENCTWKYSAMLRGHNDDVQALDWAPDSLHLLSGSVDNTSIVWDACKGQPIVRLVEHKGYVQGVAWDPTGHFLVSQSGDRTCRVYAPLPVTAKGSKKKQPRPQQLQKITISPRNLACQHVLARHEIEVPQSAQPVEQGEAPSAEDASKSAEAPLEKGQTKLSVKYHLFHDDTLPSFFRRLAWSPDGTFLAVPAGLHKREVDSKTLNALFFYSRGNFTTPAACVSGLTSPAIAVRFCPIIFQLHEQSPVAESGTETTSARDVSAAFDLPYRIVMAVATVDSVFLVDTQHMYPFALVGGSHPTSLTDLAWSPDASKLVISSTDGYCSVVAFEAGELGTPAPIADLPPYVTNLMDPRRYEEAAAAAAAAAAKAKANLVKASAPQNKENDMKTGSEEQAPTRIQPECTNPAPAASPSAQPASTPREDERQPLASAPSNAATPQPSGADPELAPSSTLPTNHTPIKAALSTPDPPAKRGARTITAWAVQGKRVDEHASVRDEGALSTEKNEQEQAPSSKKKRITPVAVGSPGSREVDTSQKDTAEPQGMQLEGADQVAVESTMKKRRITPVSV</sequence>
<feature type="repeat" description="WD" evidence="9">
    <location>
        <begin position="57"/>
        <end position="89"/>
    </location>
</feature>
<dbReference type="PROSITE" id="PS50082">
    <property type="entry name" value="WD_REPEATS_2"/>
    <property type="match status" value="3"/>
</dbReference>
<feature type="domain" description="CAF1B/HIR1 beta-propeller" evidence="11">
    <location>
        <begin position="253"/>
        <end position="437"/>
    </location>
</feature>
<dbReference type="Proteomes" id="UP001190700">
    <property type="component" value="Unassembled WGS sequence"/>
</dbReference>
<feature type="repeat" description="WD" evidence="9">
    <location>
        <begin position="157"/>
        <end position="188"/>
    </location>
</feature>
<feature type="compositionally biased region" description="Basic and acidic residues" evidence="10">
    <location>
        <begin position="248"/>
        <end position="258"/>
    </location>
</feature>
<protein>
    <submittedName>
        <fullName evidence="12">3-oxoacyl-[acyl-carrier-protein] synthase</fullName>
    </submittedName>
</protein>
<comment type="subcellular location">
    <subcellularLocation>
        <location evidence="1">Nucleus</location>
    </subcellularLocation>
</comment>
<keyword evidence="13" id="KW-1185">Reference proteome</keyword>
<reference evidence="12 13" key="1">
    <citation type="journal article" date="2015" name="Genome Biol. Evol.">
        <title>Comparative Genomics of a Bacterivorous Green Alga Reveals Evolutionary Causalities and Consequences of Phago-Mixotrophic Mode of Nutrition.</title>
        <authorList>
            <person name="Burns J.A."/>
            <person name="Paasch A."/>
            <person name="Narechania A."/>
            <person name="Kim E."/>
        </authorList>
    </citation>
    <scope>NUCLEOTIDE SEQUENCE [LARGE SCALE GENOMIC DNA]</scope>
    <source>
        <strain evidence="12 13">PLY_AMNH</strain>
    </source>
</reference>
<name>A0AAE0CFD1_9CHLO</name>
<gene>
    <name evidence="12" type="ORF">CYMTET_37825</name>
</gene>
<keyword evidence="8" id="KW-0539">Nucleus</keyword>
<feature type="compositionally biased region" description="Basic and acidic residues" evidence="10">
    <location>
        <begin position="589"/>
        <end position="610"/>
    </location>
</feature>
<evidence type="ECO:0000313" key="12">
    <source>
        <dbReference type="EMBL" id="KAK3252900.1"/>
    </source>
</evidence>
<dbReference type="PANTHER" id="PTHR15271:SF4">
    <property type="entry name" value="CHROMATIN ASSEMBLY FACTOR 1 SUBUNIT B"/>
    <property type="match status" value="1"/>
</dbReference>
<dbReference type="SUPFAM" id="SSF50978">
    <property type="entry name" value="WD40 repeat-like"/>
    <property type="match status" value="1"/>
</dbReference>
<dbReference type="PROSITE" id="PS00678">
    <property type="entry name" value="WD_REPEATS_1"/>
    <property type="match status" value="1"/>
</dbReference>
<evidence type="ECO:0000256" key="7">
    <source>
        <dbReference type="ARBA" id="ARBA00023204"/>
    </source>
</evidence>
<comment type="similarity">
    <text evidence="2">Belongs to the WD repeat HIR1 family.</text>
</comment>
<dbReference type="InterPro" id="IPR015943">
    <property type="entry name" value="WD40/YVTN_repeat-like_dom_sf"/>
</dbReference>
<dbReference type="PROSITE" id="PS50294">
    <property type="entry name" value="WD_REPEATS_REGION"/>
    <property type="match status" value="2"/>
</dbReference>
<accession>A0AAE0CFD1</accession>
<evidence type="ECO:0000313" key="13">
    <source>
        <dbReference type="Proteomes" id="UP001190700"/>
    </source>
</evidence>
<dbReference type="GO" id="GO:0006335">
    <property type="term" value="P:DNA replication-dependent chromatin assembly"/>
    <property type="evidence" value="ECO:0007669"/>
    <property type="project" value="InterPro"/>
</dbReference>
<evidence type="ECO:0000256" key="2">
    <source>
        <dbReference type="ARBA" id="ARBA00007306"/>
    </source>
</evidence>
<dbReference type="InterPro" id="IPR036322">
    <property type="entry name" value="WD40_repeat_dom_sf"/>
</dbReference>
<evidence type="ECO:0000256" key="3">
    <source>
        <dbReference type="ARBA" id="ARBA00022574"/>
    </source>
</evidence>
<evidence type="ECO:0000256" key="4">
    <source>
        <dbReference type="ARBA" id="ARBA00022737"/>
    </source>
</evidence>
<evidence type="ECO:0000259" key="11">
    <source>
        <dbReference type="Pfam" id="PF24105"/>
    </source>
</evidence>
<feature type="repeat" description="WD" evidence="9">
    <location>
        <begin position="115"/>
        <end position="156"/>
    </location>
</feature>
<dbReference type="GO" id="GO:0006334">
    <property type="term" value="P:nucleosome assembly"/>
    <property type="evidence" value="ECO:0007669"/>
    <property type="project" value="TreeGrafter"/>
</dbReference>
<keyword evidence="4" id="KW-0677">Repeat</keyword>
<dbReference type="AlphaFoldDB" id="A0AAE0CFD1"/>
<dbReference type="Gene3D" id="2.130.10.10">
    <property type="entry name" value="YVTN repeat-like/Quinoprotein amine dehydrogenase"/>
    <property type="match status" value="2"/>
</dbReference>
<evidence type="ECO:0000256" key="5">
    <source>
        <dbReference type="ARBA" id="ARBA00022763"/>
    </source>
</evidence>